<gene>
    <name evidence="2" type="ORF">EYF80_004952</name>
</gene>
<feature type="compositionally biased region" description="Basic and acidic residues" evidence="1">
    <location>
        <begin position="1"/>
        <end position="12"/>
    </location>
</feature>
<sequence length="94" mass="10248">MTWAERAPDAKQMRPTATAEREEGEQGGPRSHLLETKWNVFVVVVCAALQRAGPGAWSPRHAAPDLPTHFLTQEIELTPRPGPRGPTAAYAAVH</sequence>
<dbReference type="Proteomes" id="UP000314294">
    <property type="component" value="Unassembled WGS sequence"/>
</dbReference>
<protein>
    <submittedName>
        <fullName evidence="2">Uncharacterized protein</fullName>
    </submittedName>
</protein>
<accession>A0A4Z2J4G2</accession>
<evidence type="ECO:0000313" key="3">
    <source>
        <dbReference type="Proteomes" id="UP000314294"/>
    </source>
</evidence>
<evidence type="ECO:0000256" key="1">
    <source>
        <dbReference type="SAM" id="MobiDB-lite"/>
    </source>
</evidence>
<name>A0A4Z2J4G2_9TELE</name>
<dbReference type="AlphaFoldDB" id="A0A4Z2J4G2"/>
<dbReference type="EMBL" id="SRLO01000024">
    <property type="protein sequence ID" value="TNN84907.1"/>
    <property type="molecule type" value="Genomic_DNA"/>
</dbReference>
<keyword evidence="3" id="KW-1185">Reference proteome</keyword>
<reference evidence="2 3" key="1">
    <citation type="submission" date="2019-03" db="EMBL/GenBank/DDBJ databases">
        <title>First draft genome of Liparis tanakae, snailfish: a comprehensive survey of snailfish specific genes.</title>
        <authorList>
            <person name="Kim W."/>
            <person name="Song I."/>
            <person name="Jeong J.-H."/>
            <person name="Kim D."/>
            <person name="Kim S."/>
            <person name="Ryu S."/>
            <person name="Song J.Y."/>
            <person name="Lee S.K."/>
        </authorList>
    </citation>
    <scope>NUCLEOTIDE SEQUENCE [LARGE SCALE GENOMIC DNA]</scope>
    <source>
        <tissue evidence="2">Muscle</tissue>
    </source>
</reference>
<comment type="caution">
    <text evidence="2">The sequence shown here is derived from an EMBL/GenBank/DDBJ whole genome shotgun (WGS) entry which is preliminary data.</text>
</comment>
<feature type="region of interest" description="Disordered" evidence="1">
    <location>
        <begin position="1"/>
        <end position="32"/>
    </location>
</feature>
<evidence type="ECO:0000313" key="2">
    <source>
        <dbReference type="EMBL" id="TNN84907.1"/>
    </source>
</evidence>
<organism evidence="2 3">
    <name type="scientific">Liparis tanakae</name>
    <name type="common">Tanaka's snailfish</name>
    <dbReference type="NCBI Taxonomy" id="230148"/>
    <lineage>
        <taxon>Eukaryota</taxon>
        <taxon>Metazoa</taxon>
        <taxon>Chordata</taxon>
        <taxon>Craniata</taxon>
        <taxon>Vertebrata</taxon>
        <taxon>Euteleostomi</taxon>
        <taxon>Actinopterygii</taxon>
        <taxon>Neopterygii</taxon>
        <taxon>Teleostei</taxon>
        <taxon>Neoteleostei</taxon>
        <taxon>Acanthomorphata</taxon>
        <taxon>Eupercaria</taxon>
        <taxon>Perciformes</taxon>
        <taxon>Cottioidei</taxon>
        <taxon>Cottales</taxon>
        <taxon>Liparidae</taxon>
        <taxon>Liparis</taxon>
    </lineage>
</organism>
<proteinExistence type="predicted"/>